<keyword evidence="6" id="KW-1185">Reference proteome</keyword>
<dbReference type="PANTHER" id="PTHR10353:SF137">
    <property type="entry name" value="MYROSINASE 3-RELATED"/>
    <property type="match status" value="1"/>
</dbReference>
<dbReference type="PANTHER" id="PTHR10353">
    <property type="entry name" value="GLYCOSYL HYDROLASE"/>
    <property type="match status" value="1"/>
</dbReference>
<dbReference type="EMBL" id="SDRB02004356">
    <property type="protein sequence ID" value="THG15997.1"/>
    <property type="molecule type" value="Genomic_DNA"/>
</dbReference>
<organism evidence="5 6">
    <name type="scientific">Camellia sinensis var. sinensis</name>
    <name type="common">China tea</name>
    <dbReference type="NCBI Taxonomy" id="542762"/>
    <lineage>
        <taxon>Eukaryota</taxon>
        <taxon>Viridiplantae</taxon>
        <taxon>Streptophyta</taxon>
        <taxon>Embryophyta</taxon>
        <taxon>Tracheophyta</taxon>
        <taxon>Spermatophyta</taxon>
        <taxon>Magnoliopsida</taxon>
        <taxon>eudicotyledons</taxon>
        <taxon>Gunneridae</taxon>
        <taxon>Pentapetalae</taxon>
        <taxon>asterids</taxon>
        <taxon>Ericales</taxon>
        <taxon>Theaceae</taxon>
        <taxon>Camellia</taxon>
    </lineage>
</organism>
<dbReference type="Pfam" id="PF00232">
    <property type="entry name" value="Glyco_hydro_1"/>
    <property type="match status" value="2"/>
</dbReference>
<evidence type="ECO:0000256" key="4">
    <source>
        <dbReference type="RuleBase" id="RU003690"/>
    </source>
</evidence>
<dbReference type="Proteomes" id="UP000306102">
    <property type="component" value="Unassembled WGS sequence"/>
</dbReference>
<comment type="similarity">
    <text evidence="1 4">Belongs to the glycosyl hydrolase 1 family.</text>
</comment>
<dbReference type="AlphaFoldDB" id="A0A4V3WPD7"/>
<name>A0A4V3WPD7_CAMSN</name>
<protein>
    <recommendedName>
        <fullName evidence="7">Beta-glucosidase</fullName>
    </recommendedName>
</protein>
<evidence type="ECO:0008006" key="7">
    <source>
        <dbReference type="Google" id="ProtNLM"/>
    </source>
</evidence>
<reference evidence="5 6" key="1">
    <citation type="journal article" date="2018" name="Proc. Natl. Acad. Sci. U.S.A.">
        <title>Draft genome sequence of Camellia sinensis var. sinensis provides insights into the evolution of the tea genome and tea quality.</title>
        <authorList>
            <person name="Wei C."/>
            <person name="Yang H."/>
            <person name="Wang S."/>
            <person name="Zhao J."/>
            <person name="Liu C."/>
            <person name="Gao L."/>
            <person name="Xia E."/>
            <person name="Lu Y."/>
            <person name="Tai Y."/>
            <person name="She G."/>
            <person name="Sun J."/>
            <person name="Cao H."/>
            <person name="Tong W."/>
            <person name="Gao Q."/>
            <person name="Li Y."/>
            <person name="Deng W."/>
            <person name="Jiang X."/>
            <person name="Wang W."/>
            <person name="Chen Q."/>
            <person name="Zhang S."/>
            <person name="Li H."/>
            <person name="Wu J."/>
            <person name="Wang P."/>
            <person name="Li P."/>
            <person name="Shi C."/>
            <person name="Zheng F."/>
            <person name="Jian J."/>
            <person name="Huang B."/>
            <person name="Shan D."/>
            <person name="Shi M."/>
            <person name="Fang C."/>
            <person name="Yue Y."/>
            <person name="Li F."/>
            <person name="Li D."/>
            <person name="Wei S."/>
            <person name="Han B."/>
            <person name="Jiang C."/>
            <person name="Yin Y."/>
            <person name="Xia T."/>
            <person name="Zhang Z."/>
            <person name="Bennetzen J.L."/>
            <person name="Zhao S."/>
            <person name="Wan X."/>
        </authorList>
    </citation>
    <scope>NUCLEOTIDE SEQUENCE [LARGE SCALE GENOMIC DNA]</scope>
    <source>
        <strain evidence="6">cv. Shuchazao</strain>
        <tissue evidence="5">Leaf</tissue>
    </source>
</reference>
<evidence type="ECO:0000256" key="2">
    <source>
        <dbReference type="ARBA" id="ARBA00022801"/>
    </source>
</evidence>
<comment type="caution">
    <text evidence="5">The sequence shown here is derived from an EMBL/GenBank/DDBJ whole genome shotgun (WGS) entry which is preliminary data.</text>
</comment>
<dbReference type="GO" id="GO:0005975">
    <property type="term" value="P:carbohydrate metabolic process"/>
    <property type="evidence" value="ECO:0007669"/>
    <property type="project" value="InterPro"/>
</dbReference>
<sequence>MFFVFQRVLVSKVKLSLEKSSLAAVAVNKNRGSTESLIEKDEGLNDHNVVQKYAEIHNTISDGELNQEQQQQMVVRKLQYIVVMAVTLSIAPVFHPVLPLAQPLLLISTKVQQMKVVEVPAYGIPSRIDIQDGSNGDVAIDSYHRYKGDVEIMKEMGLDAYRFSISWSRVLPRGKLSGGVNKEGIKYYNHLIDELLGKGIKPFVTLFHWDLPQALEDEYGGFLSPKVVQLQLGFFVYPRGIYDILLYVKKKYNNPLIYITENGIDEANNATLSLEEALADNTRIHYYYHHLSFLLQAIKGVGQSAIAGNGNGRGDENSRRHLGKAESSFIGLKSYAEAVQEGNV</sequence>
<evidence type="ECO:0000256" key="3">
    <source>
        <dbReference type="ARBA" id="ARBA00023295"/>
    </source>
</evidence>
<accession>A0A4V3WPD7</accession>
<dbReference type="InterPro" id="IPR017853">
    <property type="entry name" value="GH"/>
</dbReference>
<proteinExistence type="inferred from homology"/>
<dbReference type="GO" id="GO:0008422">
    <property type="term" value="F:beta-glucosidase activity"/>
    <property type="evidence" value="ECO:0007669"/>
    <property type="project" value="TreeGrafter"/>
</dbReference>
<keyword evidence="3" id="KW-0326">Glycosidase</keyword>
<dbReference type="Gene3D" id="3.20.20.80">
    <property type="entry name" value="Glycosidases"/>
    <property type="match status" value="2"/>
</dbReference>
<gene>
    <name evidence="5" type="ORF">TEA_002474</name>
</gene>
<evidence type="ECO:0000313" key="5">
    <source>
        <dbReference type="EMBL" id="THG15997.1"/>
    </source>
</evidence>
<dbReference type="STRING" id="542762.A0A4V3WPD7"/>
<dbReference type="InterPro" id="IPR001360">
    <property type="entry name" value="Glyco_hydro_1"/>
</dbReference>
<evidence type="ECO:0000256" key="1">
    <source>
        <dbReference type="ARBA" id="ARBA00010838"/>
    </source>
</evidence>
<evidence type="ECO:0000313" key="6">
    <source>
        <dbReference type="Proteomes" id="UP000306102"/>
    </source>
</evidence>
<keyword evidence="2" id="KW-0378">Hydrolase</keyword>
<dbReference type="SUPFAM" id="SSF51445">
    <property type="entry name" value="(Trans)glycosidases"/>
    <property type="match status" value="1"/>
</dbReference>